<evidence type="ECO:0000256" key="1">
    <source>
        <dbReference type="ARBA" id="ARBA00001554"/>
    </source>
</evidence>
<dbReference type="Proteomes" id="UP000033202">
    <property type="component" value="Unassembled WGS sequence"/>
</dbReference>
<dbReference type="STRING" id="1219043.SCH01S_42_00120"/>
<dbReference type="Gene3D" id="3.30.1360.20">
    <property type="entry name" value="Transcriptional coactivator/pterin dehydratase"/>
    <property type="match status" value="1"/>
</dbReference>
<dbReference type="SUPFAM" id="SSF55248">
    <property type="entry name" value="PCD-like"/>
    <property type="match status" value="1"/>
</dbReference>
<dbReference type="AlphaFoldDB" id="A0A0E9MQZ8"/>
<dbReference type="Pfam" id="PF01329">
    <property type="entry name" value="Pterin_4a"/>
    <property type="match status" value="1"/>
</dbReference>
<proteinExistence type="inferred from homology"/>
<dbReference type="PANTHER" id="PTHR12599:SF0">
    <property type="entry name" value="PTERIN-4-ALPHA-CARBINOLAMINE DEHYDRATASE"/>
    <property type="match status" value="1"/>
</dbReference>
<dbReference type="PANTHER" id="PTHR12599">
    <property type="entry name" value="PTERIN-4-ALPHA-CARBINOLAMINE DEHYDRATASE"/>
    <property type="match status" value="1"/>
</dbReference>
<dbReference type="CDD" id="cd00914">
    <property type="entry name" value="PCD_DCoH_subfamily_b"/>
    <property type="match status" value="1"/>
</dbReference>
<gene>
    <name evidence="5" type="ORF">SCH01S_42_00120</name>
</gene>
<dbReference type="RefSeq" id="WP_046348782.1">
    <property type="nucleotide sequence ID" value="NZ_BBWU01000042.1"/>
</dbReference>
<comment type="similarity">
    <text evidence="2 4">Belongs to the pterin-4-alpha-carbinolamine dehydratase family.</text>
</comment>
<dbReference type="GO" id="GO:0008124">
    <property type="term" value="F:4-alpha-hydroxytetrahydrobiopterin dehydratase activity"/>
    <property type="evidence" value="ECO:0007669"/>
    <property type="project" value="UniProtKB-UniRule"/>
</dbReference>
<keyword evidence="3 4" id="KW-0456">Lyase</keyword>
<evidence type="ECO:0000256" key="4">
    <source>
        <dbReference type="HAMAP-Rule" id="MF_00434"/>
    </source>
</evidence>
<dbReference type="InterPro" id="IPR036428">
    <property type="entry name" value="PCD_sf"/>
</dbReference>
<dbReference type="OrthoDB" id="9794987at2"/>
<evidence type="ECO:0000256" key="2">
    <source>
        <dbReference type="ARBA" id="ARBA00006472"/>
    </source>
</evidence>
<dbReference type="EMBL" id="BBWU01000042">
    <property type="protein sequence ID" value="GAO39969.1"/>
    <property type="molecule type" value="Genomic_DNA"/>
</dbReference>
<reference evidence="5 6" key="1">
    <citation type="submission" date="2015-04" db="EMBL/GenBank/DDBJ databases">
        <title>Whole genome shotgun sequence of Sphingomonas changbaiensis NBRC 104936.</title>
        <authorList>
            <person name="Katano-Makiyama Y."/>
            <person name="Hosoyama A."/>
            <person name="Hashimoto M."/>
            <person name="Noguchi M."/>
            <person name="Tsuchikane K."/>
            <person name="Ohji S."/>
            <person name="Yamazoe A."/>
            <person name="Ichikawa N."/>
            <person name="Kimura A."/>
            <person name="Fujita N."/>
        </authorList>
    </citation>
    <scope>NUCLEOTIDE SEQUENCE [LARGE SCALE GENOMIC DNA]</scope>
    <source>
        <strain evidence="5 6">NBRC 104936</strain>
    </source>
</reference>
<comment type="caution">
    <text evidence="5">The sequence shown here is derived from an EMBL/GenBank/DDBJ whole genome shotgun (WGS) entry which is preliminary data.</text>
</comment>
<sequence length="97" mass="11137">MVEQLNEDERAAALDRLDEWDYDDARDALTRSFLFADFSEAFAFITRVALLAEKADHHPEWSNVWNRVDILLTTHDAGGLSRRDVRMAEAIDLLQSS</sequence>
<dbReference type="EC" id="4.2.1.96" evidence="4"/>
<keyword evidence="6" id="KW-1185">Reference proteome</keyword>
<name>A0A0E9MQZ8_9SPHN</name>
<dbReference type="InterPro" id="IPR001533">
    <property type="entry name" value="Pterin_deHydtase"/>
</dbReference>
<organism evidence="5 6">
    <name type="scientific">Sphingomonas changbaiensis NBRC 104936</name>
    <dbReference type="NCBI Taxonomy" id="1219043"/>
    <lineage>
        <taxon>Bacteria</taxon>
        <taxon>Pseudomonadati</taxon>
        <taxon>Pseudomonadota</taxon>
        <taxon>Alphaproteobacteria</taxon>
        <taxon>Sphingomonadales</taxon>
        <taxon>Sphingomonadaceae</taxon>
        <taxon>Sphingomonas</taxon>
    </lineage>
</organism>
<evidence type="ECO:0000313" key="5">
    <source>
        <dbReference type="EMBL" id="GAO39969.1"/>
    </source>
</evidence>
<dbReference type="HAMAP" id="MF_00434">
    <property type="entry name" value="Pterin_4_alpha"/>
    <property type="match status" value="1"/>
</dbReference>
<accession>A0A0E9MQZ8</accession>
<protein>
    <recommendedName>
        <fullName evidence="4">Putative pterin-4-alpha-carbinolamine dehydratase</fullName>
        <shortName evidence="4">PHS</shortName>
        <ecNumber evidence="4">4.2.1.96</ecNumber>
    </recommendedName>
    <alternativeName>
        <fullName evidence="4">4-alpha-hydroxy-tetrahydropterin dehydratase</fullName>
    </alternativeName>
    <alternativeName>
        <fullName evidence="4">Pterin carbinolamine dehydratase</fullName>
        <shortName evidence="4">PCD</shortName>
    </alternativeName>
</protein>
<evidence type="ECO:0000313" key="6">
    <source>
        <dbReference type="Proteomes" id="UP000033202"/>
    </source>
</evidence>
<evidence type="ECO:0000256" key="3">
    <source>
        <dbReference type="ARBA" id="ARBA00023239"/>
    </source>
</evidence>
<comment type="catalytic activity">
    <reaction evidence="1 4">
        <text>(4aS,6R)-4a-hydroxy-L-erythro-5,6,7,8-tetrahydrobiopterin = (6R)-L-erythro-6,7-dihydrobiopterin + H2O</text>
        <dbReference type="Rhea" id="RHEA:11920"/>
        <dbReference type="ChEBI" id="CHEBI:15377"/>
        <dbReference type="ChEBI" id="CHEBI:15642"/>
        <dbReference type="ChEBI" id="CHEBI:43120"/>
        <dbReference type="EC" id="4.2.1.96"/>
    </reaction>
</comment>
<dbReference type="NCBIfam" id="NF002017">
    <property type="entry name" value="PRK00823.1-2"/>
    <property type="match status" value="1"/>
</dbReference>
<dbReference type="NCBIfam" id="NF002018">
    <property type="entry name" value="PRK00823.1-3"/>
    <property type="match status" value="1"/>
</dbReference>
<dbReference type="GO" id="GO:0006729">
    <property type="term" value="P:tetrahydrobiopterin biosynthetic process"/>
    <property type="evidence" value="ECO:0007669"/>
    <property type="project" value="InterPro"/>
</dbReference>